<organism evidence="1 2">
    <name type="scientific">Caminicella sporogenes DSM 14501</name>
    <dbReference type="NCBI Taxonomy" id="1121266"/>
    <lineage>
        <taxon>Bacteria</taxon>
        <taxon>Bacillati</taxon>
        <taxon>Bacillota</taxon>
        <taxon>Clostridia</taxon>
        <taxon>Peptostreptococcales</taxon>
        <taxon>Caminicellaceae</taxon>
        <taxon>Caminicella</taxon>
    </lineage>
</organism>
<evidence type="ECO:0000313" key="1">
    <source>
        <dbReference type="EMBL" id="SHJ82218.1"/>
    </source>
</evidence>
<dbReference type="Proteomes" id="UP000184082">
    <property type="component" value="Unassembled WGS sequence"/>
</dbReference>
<gene>
    <name evidence="1" type="ORF">SAMN02745883_00522</name>
</gene>
<dbReference type="EMBL" id="FRAJ01000004">
    <property type="protein sequence ID" value="SHJ82218.1"/>
    <property type="molecule type" value="Genomic_DNA"/>
</dbReference>
<accession>A0A1M6MFK2</accession>
<evidence type="ECO:0008006" key="3">
    <source>
        <dbReference type="Google" id="ProtNLM"/>
    </source>
</evidence>
<dbReference type="RefSeq" id="WP_072965832.1">
    <property type="nucleotide sequence ID" value="NZ_FRAJ01000004.1"/>
</dbReference>
<reference evidence="1 2" key="1">
    <citation type="submission" date="2016-11" db="EMBL/GenBank/DDBJ databases">
        <authorList>
            <person name="Jaros S."/>
            <person name="Januszkiewicz K."/>
            <person name="Wedrychowicz H."/>
        </authorList>
    </citation>
    <scope>NUCLEOTIDE SEQUENCE [LARGE SCALE GENOMIC DNA]</scope>
    <source>
        <strain evidence="1 2">DSM 14501</strain>
    </source>
</reference>
<dbReference type="AlphaFoldDB" id="A0A1M6MFK2"/>
<proteinExistence type="predicted"/>
<sequence length="165" mass="19486">MKRVLLFFLLLVSILINQQFIFASENLNVNLNKQNIDAIKADEFKEIINDLFKERAKLWNSMFSDETDLENVKKDLKNIVAKPLLEYDIESFSKLKEECTDMDKIVDVDVVSIENINIKGQKATADIEVKWLMENLRQTYSEKIAYKIELIKECDRWKIKDYNLN</sequence>
<protein>
    <recommendedName>
        <fullName evidence="3">DUF3828 domain-containing protein</fullName>
    </recommendedName>
</protein>
<evidence type="ECO:0000313" key="2">
    <source>
        <dbReference type="Proteomes" id="UP000184082"/>
    </source>
</evidence>
<keyword evidence="2" id="KW-1185">Reference proteome</keyword>
<name>A0A1M6MFK2_9FIRM</name>
<dbReference type="STRING" id="1121266.SAMN02745883_00522"/>